<dbReference type="InterPro" id="IPR017900">
    <property type="entry name" value="4Fe4S_Fe_S_CS"/>
</dbReference>
<dbReference type="AlphaFoldDB" id="A0A7C2ZQH7"/>
<dbReference type="PROSITE" id="PS00198">
    <property type="entry name" value="4FE4S_FER_1"/>
    <property type="match status" value="1"/>
</dbReference>
<organism evidence="2">
    <name type="scientific">Fervidicoccus fontis</name>
    <dbReference type="NCBI Taxonomy" id="683846"/>
    <lineage>
        <taxon>Archaea</taxon>
        <taxon>Thermoproteota</taxon>
        <taxon>Thermoprotei</taxon>
        <taxon>Fervidicoccales</taxon>
        <taxon>Fervidicoccaceae</taxon>
        <taxon>Fervidicoccus</taxon>
    </lineage>
</organism>
<dbReference type="RefSeq" id="WP_272985076.1">
    <property type="nucleotide sequence ID" value="NZ_DSFH01000030.1"/>
</dbReference>
<dbReference type="EMBL" id="DSFH01000030">
    <property type="protein sequence ID" value="HEW63772.1"/>
    <property type="molecule type" value="Genomic_DNA"/>
</dbReference>
<evidence type="ECO:0000259" key="1">
    <source>
        <dbReference type="PROSITE" id="PS51379"/>
    </source>
</evidence>
<protein>
    <submittedName>
        <fullName evidence="2">Ferredoxin</fullName>
    </submittedName>
</protein>
<dbReference type="PROSITE" id="PS51379">
    <property type="entry name" value="4FE4S_FER_2"/>
    <property type="match status" value="2"/>
</dbReference>
<gene>
    <name evidence="2" type="ORF">ENO39_01755</name>
</gene>
<sequence>MAIVKIDEDKCSVCGICHLVCNFDAIKSWTRPYIDMNKCTVCKVCLEFCPTDAIKIE</sequence>
<dbReference type="InterPro" id="IPR017896">
    <property type="entry name" value="4Fe4S_Fe-S-bd"/>
</dbReference>
<reference evidence="2" key="1">
    <citation type="journal article" date="2020" name="mSystems">
        <title>Genome- and Community-Level Interaction Insights into Carbon Utilization and Element Cycling Functions of Hydrothermarchaeota in Hydrothermal Sediment.</title>
        <authorList>
            <person name="Zhou Z."/>
            <person name="Liu Y."/>
            <person name="Xu W."/>
            <person name="Pan J."/>
            <person name="Luo Z.H."/>
            <person name="Li M."/>
        </authorList>
    </citation>
    <scope>NUCLEOTIDE SEQUENCE [LARGE SCALE GENOMIC DNA]</scope>
    <source>
        <strain evidence="2">SpSt-1261</strain>
    </source>
</reference>
<dbReference type="Gene3D" id="3.30.70.20">
    <property type="match status" value="1"/>
</dbReference>
<comment type="caution">
    <text evidence="2">The sequence shown here is derived from an EMBL/GenBank/DDBJ whole genome shotgun (WGS) entry which is preliminary data.</text>
</comment>
<evidence type="ECO:0000313" key="2">
    <source>
        <dbReference type="EMBL" id="HEW63772.1"/>
    </source>
</evidence>
<name>A0A7C2ZQH7_9CREN</name>
<proteinExistence type="predicted"/>
<dbReference type="Proteomes" id="UP000886076">
    <property type="component" value="Unassembled WGS sequence"/>
</dbReference>
<feature type="domain" description="4Fe-4S ferredoxin-type" evidence="1">
    <location>
        <begin position="2"/>
        <end position="27"/>
    </location>
</feature>
<dbReference type="Gene3D" id="3.30.70.3270">
    <property type="match status" value="1"/>
</dbReference>
<accession>A0A7C2ZQH7</accession>
<dbReference type="GO" id="GO:0016491">
    <property type="term" value="F:oxidoreductase activity"/>
    <property type="evidence" value="ECO:0007669"/>
    <property type="project" value="UniProtKB-ARBA"/>
</dbReference>
<dbReference type="SUPFAM" id="SSF54862">
    <property type="entry name" value="4Fe-4S ferredoxins"/>
    <property type="match status" value="1"/>
</dbReference>
<feature type="domain" description="4Fe-4S ferredoxin-type" evidence="1">
    <location>
        <begin position="30"/>
        <end position="57"/>
    </location>
</feature>
<dbReference type="Pfam" id="PF14697">
    <property type="entry name" value="Fer4_21"/>
    <property type="match status" value="1"/>
</dbReference>